<organism evidence="1 2">
    <name type="scientific">Rhodoglobus aureus</name>
    <dbReference type="NCBI Taxonomy" id="191497"/>
    <lineage>
        <taxon>Bacteria</taxon>
        <taxon>Bacillati</taxon>
        <taxon>Actinomycetota</taxon>
        <taxon>Actinomycetes</taxon>
        <taxon>Micrococcales</taxon>
        <taxon>Microbacteriaceae</taxon>
        <taxon>Rhodoglobus</taxon>
    </lineage>
</organism>
<evidence type="ECO:0000313" key="2">
    <source>
        <dbReference type="Proteomes" id="UP001500943"/>
    </source>
</evidence>
<name>A0ABP4G8G5_9MICO</name>
<evidence type="ECO:0008006" key="3">
    <source>
        <dbReference type="Google" id="ProtNLM"/>
    </source>
</evidence>
<reference evidence="2" key="1">
    <citation type="journal article" date="2019" name="Int. J. Syst. Evol. Microbiol.">
        <title>The Global Catalogue of Microorganisms (GCM) 10K type strain sequencing project: providing services to taxonomists for standard genome sequencing and annotation.</title>
        <authorList>
            <consortium name="The Broad Institute Genomics Platform"/>
            <consortium name="The Broad Institute Genome Sequencing Center for Infectious Disease"/>
            <person name="Wu L."/>
            <person name="Ma J."/>
        </authorList>
    </citation>
    <scope>NUCLEOTIDE SEQUENCE [LARGE SCALE GENOMIC DNA]</scope>
    <source>
        <strain evidence="2">JCM 12762</strain>
    </source>
</reference>
<comment type="caution">
    <text evidence="1">The sequence shown here is derived from an EMBL/GenBank/DDBJ whole genome shotgun (WGS) entry which is preliminary data.</text>
</comment>
<accession>A0ABP4G8G5</accession>
<dbReference type="EMBL" id="BAAAKW010000020">
    <property type="protein sequence ID" value="GAA1213821.1"/>
    <property type="molecule type" value="Genomic_DNA"/>
</dbReference>
<dbReference type="Proteomes" id="UP001500943">
    <property type="component" value="Unassembled WGS sequence"/>
</dbReference>
<evidence type="ECO:0000313" key="1">
    <source>
        <dbReference type="EMBL" id="GAA1213821.1"/>
    </source>
</evidence>
<protein>
    <recommendedName>
        <fullName evidence="3">IS1380 family transposase</fullName>
    </recommendedName>
</protein>
<keyword evidence="2" id="KW-1185">Reference proteome</keyword>
<sequence>MQVSHAARAVSVSFDDPNLVSTAGLVPVMKLAEKAGLRALAQKRLSVPTDKGANAGLKVASLVGGMVAGADSLDDMAVLRHGGMRKLFTACYAPSTLGSFLRQFTFGHVRQLDAVASWFLRNLTKEAPLLPAGDPDEYILLDYESSQVRTEPAASCTDVLSTVLHRVKTDDTAGVINEELDWLSRNCSSQYDVFVDYVSGKSTAEQFGIDTCDSLSDHFGSRAIALLRADGLCETAVAPVEAIQQPGGGIAWNEAAAHAGTTQRVCGPLAGGGNSYDDVFLNLGRDYPDPARFQIVVWDIGSLEPIAGGLTLCTSGRITLYEGVAQIELYDSSSIEIYE</sequence>
<gene>
    <name evidence="1" type="ORF">GCM10009655_11390</name>
</gene>
<proteinExistence type="predicted"/>